<proteinExistence type="predicted"/>
<keyword evidence="2" id="KW-1185">Reference proteome</keyword>
<dbReference type="Proteomes" id="UP000799772">
    <property type="component" value="Unassembled WGS sequence"/>
</dbReference>
<evidence type="ECO:0000313" key="2">
    <source>
        <dbReference type="Proteomes" id="UP000799772"/>
    </source>
</evidence>
<comment type="caution">
    <text evidence="1">The sequence shown here is derived from an EMBL/GenBank/DDBJ whole genome shotgun (WGS) entry which is preliminary data.</text>
</comment>
<accession>A0A9P4I593</accession>
<organism evidence="1 2">
    <name type="scientific">Rhizodiscina lignyota</name>
    <dbReference type="NCBI Taxonomy" id="1504668"/>
    <lineage>
        <taxon>Eukaryota</taxon>
        <taxon>Fungi</taxon>
        <taxon>Dikarya</taxon>
        <taxon>Ascomycota</taxon>
        <taxon>Pezizomycotina</taxon>
        <taxon>Dothideomycetes</taxon>
        <taxon>Pleosporomycetidae</taxon>
        <taxon>Aulographales</taxon>
        <taxon>Rhizodiscinaceae</taxon>
        <taxon>Rhizodiscina</taxon>
    </lineage>
</organism>
<dbReference type="EMBL" id="ML978132">
    <property type="protein sequence ID" value="KAF2095225.1"/>
    <property type="molecule type" value="Genomic_DNA"/>
</dbReference>
<dbReference type="AlphaFoldDB" id="A0A9P4I593"/>
<reference evidence="1" key="1">
    <citation type="journal article" date="2020" name="Stud. Mycol.">
        <title>101 Dothideomycetes genomes: a test case for predicting lifestyles and emergence of pathogens.</title>
        <authorList>
            <person name="Haridas S."/>
            <person name="Albert R."/>
            <person name="Binder M."/>
            <person name="Bloem J."/>
            <person name="Labutti K."/>
            <person name="Salamov A."/>
            <person name="Andreopoulos B."/>
            <person name="Baker S."/>
            <person name="Barry K."/>
            <person name="Bills G."/>
            <person name="Bluhm B."/>
            <person name="Cannon C."/>
            <person name="Castanera R."/>
            <person name="Culley D."/>
            <person name="Daum C."/>
            <person name="Ezra D."/>
            <person name="Gonzalez J."/>
            <person name="Henrissat B."/>
            <person name="Kuo A."/>
            <person name="Liang C."/>
            <person name="Lipzen A."/>
            <person name="Lutzoni F."/>
            <person name="Magnuson J."/>
            <person name="Mondo S."/>
            <person name="Nolan M."/>
            <person name="Ohm R."/>
            <person name="Pangilinan J."/>
            <person name="Park H.-J."/>
            <person name="Ramirez L."/>
            <person name="Alfaro M."/>
            <person name="Sun H."/>
            <person name="Tritt A."/>
            <person name="Yoshinaga Y."/>
            <person name="Zwiers L.-H."/>
            <person name="Turgeon B."/>
            <person name="Goodwin S."/>
            <person name="Spatafora J."/>
            <person name="Crous P."/>
            <person name="Grigoriev I."/>
        </authorList>
    </citation>
    <scope>NUCLEOTIDE SEQUENCE</scope>
    <source>
        <strain evidence="1">CBS 133067</strain>
    </source>
</reference>
<name>A0A9P4I593_9PEZI</name>
<evidence type="ECO:0000313" key="1">
    <source>
        <dbReference type="EMBL" id="KAF2095225.1"/>
    </source>
</evidence>
<sequence length="288" mass="33368">MAFSPFAIQAPTTRYTVYLAPVYPAPITFFTLHEFIRKQIYRYVFTHDRRSEPPEEGETHLWAPTTFLKLGEPSKPKWTNVGLLGTCRLIRVEAQPIFFEINWYSHLQPPFHTLPGAIQLMWWERCVVSLPMTKFRVLRVDVGMIVVYHRNGIAIERDATLSVTFDLNPRRLAVTIKAFPMDDQGDWFVLPEAAMRLMVCVKMILDAYEPGATHEWRGESIFRLARFTMGLEGRKQLAQVIPDQEPPIFGFWGQCIFVMLRRAHRGASIHETTVLDICPPPAWELESY</sequence>
<protein>
    <submittedName>
        <fullName evidence="1">Uncharacterized protein</fullName>
    </submittedName>
</protein>
<gene>
    <name evidence="1" type="ORF">NA57DRAFT_79714</name>
</gene>